<dbReference type="PIRSF" id="PIRSF021350">
    <property type="entry name" value="UCP021350"/>
    <property type="match status" value="1"/>
</dbReference>
<evidence type="ECO:0000259" key="1">
    <source>
        <dbReference type="Pfam" id="PF14493"/>
    </source>
</evidence>
<dbReference type="Gene3D" id="1.10.10.1390">
    <property type="entry name" value="ATP-dependent DNA helicase RecQ"/>
    <property type="match status" value="1"/>
</dbReference>
<feature type="domain" description="Helicase Helix-turn-helix" evidence="1">
    <location>
        <begin position="253"/>
        <end position="341"/>
    </location>
</feature>
<proteinExistence type="predicted"/>
<dbReference type="Proteomes" id="UP001236652">
    <property type="component" value="Chromosome"/>
</dbReference>
<dbReference type="EMBL" id="CP126446">
    <property type="protein sequence ID" value="WIF96423.1"/>
    <property type="molecule type" value="Genomic_DNA"/>
</dbReference>
<evidence type="ECO:0000313" key="3">
    <source>
        <dbReference type="Proteomes" id="UP001236652"/>
    </source>
</evidence>
<dbReference type="InterPro" id="IPR008308">
    <property type="entry name" value="YpbB-like"/>
</dbReference>
<dbReference type="RefSeq" id="WP_231416700.1">
    <property type="nucleotide sequence ID" value="NZ_CP126446.1"/>
</dbReference>
<accession>A0ABY8USM2</accession>
<evidence type="ECO:0000313" key="2">
    <source>
        <dbReference type="EMBL" id="WIF96423.1"/>
    </source>
</evidence>
<dbReference type="Pfam" id="PF14493">
    <property type="entry name" value="HTH_40"/>
    <property type="match status" value="1"/>
</dbReference>
<name>A0ABY8USM2_9BACI</name>
<sequence>MFTTLLLHSIHQLKGERSTSAILHMLTGKKSSQTFQDVYAYGLSTFFGIYRTITREELMAELKSLQANHYIETKGKEIHLTTAGISHLQTHPIEKTPLYWLNGAEFQHMDQLFWGRLLVFVQTASNIASGQHQFIPVEDHSDILKWVKMKYRSIQGNLNENLTFLYEELYALLKELPEWVAECTTLRFSSHHRYGMSKEQLAIRYDLKIHDITIVLQAVIHYLLRQILKHQERYPYLYGICEDLIVTLPLTQSAQKTLEWINKGHSLDRISKIRNLKMSTIQDHIVEIALVNPLFKIDEYVSKEAAQNISHTAKELNTNRLKAIRDHLDGIYSYFEIRLVLAAAQGASKHAGQTT</sequence>
<dbReference type="InterPro" id="IPR029491">
    <property type="entry name" value="Helicase_HTH"/>
</dbReference>
<protein>
    <submittedName>
        <fullName evidence="2">Helix-turn-helix domain-containing protein</fullName>
    </submittedName>
</protein>
<gene>
    <name evidence="2" type="ORF">QNI29_11730</name>
</gene>
<keyword evidence="3" id="KW-1185">Reference proteome</keyword>
<organism evidence="2 3">
    <name type="scientific">Pontibacillus chungwhensis</name>
    <dbReference type="NCBI Taxonomy" id="265426"/>
    <lineage>
        <taxon>Bacteria</taxon>
        <taxon>Bacillati</taxon>
        <taxon>Bacillota</taxon>
        <taxon>Bacilli</taxon>
        <taxon>Bacillales</taxon>
        <taxon>Bacillaceae</taxon>
        <taxon>Pontibacillus</taxon>
    </lineage>
</organism>
<reference evidence="2 3" key="1">
    <citation type="submission" date="2023-05" db="EMBL/GenBank/DDBJ databases">
        <title>Comparative genomics reveals the evidence of polycyclic aromatic hydrocarbons degradation in moderately halophilic genus Pontibacillus.</title>
        <authorList>
            <person name="Yang H."/>
            <person name="Qian Z."/>
        </authorList>
    </citation>
    <scope>NUCLEOTIDE SEQUENCE [LARGE SCALE GENOMIC DNA]</scope>
    <source>
        <strain evidence="3">HN14</strain>
    </source>
</reference>